<dbReference type="Gene3D" id="3.30.70.270">
    <property type="match status" value="1"/>
</dbReference>
<proteinExistence type="predicted"/>
<keyword evidence="2" id="KW-1185">Reference proteome</keyword>
<organism evidence="1 2">
    <name type="scientific">Solanum verrucosum</name>
    <dbReference type="NCBI Taxonomy" id="315347"/>
    <lineage>
        <taxon>Eukaryota</taxon>
        <taxon>Viridiplantae</taxon>
        <taxon>Streptophyta</taxon>
        <taxon>Embryophyta</taxon>
        <taxon>Tracheophyta</taxon>
        <taxon>Spermatophyta</taxon>
        <taxon>Magnoliopsida</taxon>
        <taxon>eudicotyledons</taxon>
        <taxon>Gunneridae</taxon>
        <taxon>Pentapetalae</taxon>
        <taxon>asterids</taxon>
        <taxon>lamiids</taxon>
        <taxon>Solanales</taxon>
        <taxon>Solanaceae</taxon>
        <taxon>Solanoideae</taxon>
        <taxon>Solaneae</taxon>
        <taxon>Solanum</taxon>
    </lineage>
</organism>
<dbReference type="Proteomes" id="UP001234989">
    <property type="component" value="Chromosome 4"/>
</dbReference>
<reference evidence="1" key="1">
    <citation type="submission" date="2023-08" db="EMBL/GenBank/DDBJ databases">
        <title>A de novo genome assembly of Solanum verrucosum Schlechtendal, a Mexican diploid species geographically isolated from the other diploid A-genome species in potato relatives.</title>
        <authorList>
            <person name="Hosaka K."/>
        </authorList>
    </citation>
    <scope>NUCLEOTIDE SEQUENCE</scope>
    <source>
        <tissue evidence="1">Young leaves</tissue>
    </source>
</reference>
<sequence>MSKNPGIKLGMKGLVWDIKGRRHYGRGSRYGDAAIMGWAATRLGVVHLTSYYRRFVMNIPSIDRHLTRLTQKEVPFDKYEESFQRLMTLLTPTSILTLPIEGRDMARQDDRAQCYAFPGKNEAEASDAVITVKDAQYKVKSIQAKLLAAQSRQKKHADHKTI</sequence>
<accession>A0AAF0QNT5</accession>
<dbReference type="InterPro" id="IPR043128">
    <property type="entry name" value="Rev_trsase/Diguanyl_cyclase"/>
</dbReference>
<dbReference type="AlphaFoldDB" id="A0AAF0QNT5"/>
<dbReference type="EMBL" id="CP133615">
    <property type="protein sequence ID" value="WMV24525.1"/>
    <property type="molecule type" value="Genomic_DNA"/>
</dbReference>
<gene>
    <name evidence="1" type="ORF">MTR67_017910</name>
</gene>
<evidence type="ECO:0000313" key="1">
    <source>
        <dbReference type="EMBL" id="WMV24525.1"/>
    </source>
</evidence>
<evidence type="ECO:0000313" key="2">
    <source>
        <dbReference type="Proteomes" id="UP001234989"/>
    </source>
</evidence>
<protein>
    <submittedName>
        <fullName evidence="1">Uncharacterized protein</fullName>
    </submittedName>
</protein>
<name>A0AAF0QNT5_SOLVR</name>